<gene>
    <name evidence="2" type="ORF">Krac_10337</name>
</gene>
<dbReference type="AlphaFoldDB" id="D6TGQ6"/>
<evidence type="ECO:0000313" key="2">
    <source>
        <dbReference type="EMBL" id="EFH88835.1"/>
    </source>
</evidence>
<proteinExistence type="predicted"/>
<feature type="region of interest" description="Disordered" evidence="1">
    <location>
        <begin position="1"/>
        <end position="39"/>
    </location>
</feature>
<dbReference type="InParanoid" id="D6TGQ6"/>
<keyword evidence="3" id="KW-1185">Reference proteome</keyword>
<organism evidence="2 3">
    <name type="scientific">Ktedonobacter racemifer DSM 44963</name>
    <dbReference type="NCBI Taxonomy" id="485913"/>
    <lineage>
        <taxon>Bacteria</taxon>
        <taxon>Bacillati</taxon>
        <taxon>Chloroflexota</taxon>
        <taxon>Ktedonobacteria</taxon>
        <taxon>Ktedonobacterales</taxon>
        <taxon>Ktedonobacteraceae</taxon>
        <taxon>Ktedonobacter</taxon>
    </lineage>
</organism>
<comment type="caution">
    <text evidence="2">The sequence shown here is derived from an EMBL/GenBank/DDBJ whole genome shotgun (WGS) entry which is preliminary data.</text>
</comment>
<dbReference type="STRING" id="485913.Krac_10337"/>
<protein>
    <submittedName>
        <fullName evidence="2">Uncharacterized protein</fullName>
    </submittedName>
</protein>
<reference evidence="2 3" key="1">
    <citation type="journal article" date="2011" name="Stand. Genomic Sci.">
        <title>Non-contiguous finished genome sequence and contextual data of the filamentous soil bacterium Ktedonobacter racemifer type strain (SOSP1-21).</title>
        <authorList>
            <person name="Chang Y.J."/>
            <person name="Land M."/>
            <person name="Hauser L."/>
            <person name="Chertkov O."/>
            <person name="Del Rio T.G."/>
            <person name="Nolan M."/>
            <person name="Copeland A."/>
            <person name="Tice H."/>
            <person name="Cheng J.F."/>
            <person name="Lucas S."/>
            <person name="Han C."/>
            <person name="Goodwin L."/>
            <person name="Pitluck S."/>
            <person name="Ivanova N."/>
            <person name="Ovchinikova G."/>
            <person name="Pati A."/>
            <person name="Chen A."/>
            <person name="Palaniappan K."/>
            <person name="Mavromatis K."/>
            <person name="Liolios K."/>
            <person name="Brettin T."/>
            <person name="Fiebig A."/>
            <person name="Rohde M."/>
            <person name="Abt B."/>
            <person name="Goker M."/>
            <person name="Detter J.C."/>
            <person name="Woyke T."/>
            <person name="Bristow J."/>
            <person name="Eisen J.A."/>
            <person name="Markowitz V."/>
            <person name="Hugenholtz P."/>
            <person name="Kyrpides N.C."/>
            <person name="Klenk H.P."/>
            <person name="Lapidus A."/>
        </authorList>
    </citation>
    <scope>NUCLEOTIDE SEQUENCE [LARGE SCALE GENOMIC DNA]</scope>
    <source>
        <strain evidence="3">DSM 44963</strain>
    </source>
</reference>
<sequence length="79" mass="8648">MPDPSGLFGRESKHEETVIGLPPGKRTARTPPEDLPPAIHRLGKELGKLSGEEDLLLGAKIVIVRWNCVENIIEGCYTT</sequence>
<accession>D6TGQ6</accession>
<dbReference type="EMBL" id="ADVG01000001">
    <property type="protein sequence ID" value="EFH88835.1"/>
    <property type="molecule type" value="Genomic_DNA"/>
</dbReference>
<name>D6TGQ6_KTERA</name>
<evidence type="ECO:0000256" key="1">
    <source>
        <dbReference type="SAM" id="MobiDB-lite"/>
    </source>
</evidence>
<evidence type="ECO:0000313" key="3">
    <source>
        <dbReference type="Proteomes" id="UP000004508"/>
    </source>
</evidence>
<dbReference type="Proteomes" id="UP000004508">
    <property type="component" value="Unassembled WGS sequence"/>
</dbReference>